<dbReference type="HOGENOM" id="CLU_1898601_0_0_1"/>
<feature type="compositionally biased region" description="Basic and acidic residues" evidence="1">
    <location>
        <begin position="20"/>
        <end position="51"/>
    </location>
</feature>
<evidence type="ECO:0000313" key="3">
    <source>
        <dbReference type="Proteomes" id="UP000030746"/>
    </source>
</evidence>
<dbReference type="RefSeq" id="XP_009044330.1">
    <property type="nucleotide sequence ID" value="XM_009046082.1"/>
</dbReference>
<name>V4BB95_LOTGI</name>
<dbReference type="Proteomes" id="UP000030746">
    <property type="component" value="Unassembled WGS sequence"/>
</dbReference>
<dbReference type="CTD" id="20248146"/>
<feature type="compositionally biased region" description="Polar residues" evidence="1">
    <location>
        <begin position="1"/>
        <end position="18"/>
    </location>
</feature>
<accession>V4BB95</accession>
<proteinExistence type="predicted"/>
<dbReference type="GeneID" id="20248146"/>
<gene>
    <name evidence="2" type="ORF">LOTGIDRAFT_229919</name>
</gene>
<organism evidence="2 3">
    <name type="scientific">Lottia gigantea</name>
    <name type="common">Giant owl limpet</name>
    <dbReference type="NCBI Taxonomy" id="225164"/>
    <lineage>
        <taxon>Eukaryota</taxon>
        <taxon>Metazoa</taxon>
        <taxon>Spiralia</taxon>
        <taxon>Lophotrochozoa</taxon>
        <taxon>Mollusca</taxon>
        <taxon>Gastropoda</taxon>
        <taxon>Patellogastropoda</taxon>
        <taxon>Lottioidea</taxon>
        <taxon>Lottiidae</taxon>
        <taxon>Lottia</taxon>
    </lineage>
</organism>
<keyword evidence="3" id="KW-1185">Reference proteome</keyword>
<evidence type="ECO:0000256" key="1">
    <source>
        <dbReference type="SAM" id="MobiDB-lite"/>
    </source>
</evidence>
<dbReference type="KEGG" id="lgi:LOTGIDRAFT_229919"/>
<sequence length="134" mass="15128">MASQGKQPMCRSYSTTGNPDRPDETTADQLERKPVKDHRTQARLAEFKRSISDGGYTHSELPKKENASRGPSGLANEKSPTGQTSDDVKATKCHEMIEEYDPWFPWQPLYNAIFNVDIEIPYLVTNCSLIINTH</sequence>
<evidence type="ECO:0000313" key="2">
    <source>
        <dbReference type="EMBL" id="ESP04821.1"/>
    </source>
</evidence>
<dbReference type="AlphaFoldDB" id="V4BB95"/>
<protein>
    <submittedName>
        <fullName evidence="2">Uncharacterized protein</fullName>
    </submittedName>
</protein>
<feature type="region of interest" description="Disordered" evidence="1">
    <location>
        <begin position="1"/>
        <end position="90"/>
    </location>
</feature>
<dbReference type="EMBL" id="KB199651">
    <property type="protein sequence ID" value="ESP04821.1"/>
    <property type="molecule type" value="Genomic_DNA"/>
</dbReference>
<reference evidence="2 3" key="1">
    <citation type="journal article" date="2013" name="Nature">
        <title>Insights into bilaterian evolution from three spiralian genomes.</title>
        <authorList>
            <person name="Simakov O."/>
            <person name="Marletaz F."/>
            <person name="Cho S.J."/>
            <person name="Edsinger-Gonzales E."/>
            <person name="Havlak P."/>
            <person name="Hellsten U."/>
            <person name="Kuo D.H."/>
            <person name="Larsson T."/>
            <person name="Lv J."/>
            <person name="Arendt D."/>
            <person name="Savage R."/>
            <person name="Osoegawa K."/>
            <person name="de Jong P."/>
            <person name="Grimwood J."/>
            <person name="Chapman J.A."/>
            <person name="Shapiro H."/>
            <person name="Aerts A."/>
            <person name="Otillar R.P."/>
            <person name="Terry A.Y."/>
            <person name="Boore J.L."/>
            <person name="Grigoriev I.V."/>
            <person name="Lindberg D.R."/>
            <person name="Seaver E.C."/>
            <person name="Weisblat D.A."/>
            <person name="Putnam N.H."/>
            <person name="Rokhsar D.S."/>
        </authorList>
    </citation>
    <scope>NUCLEOTIDE SEQUENCE [LARGE SCALE GENOMIC DNA]</scope>
</reference>